<dbReference type="Pfam" id="PF02361">
    <property type="entry name" value="CbiQ"/>
    <property type="match status" value="1"/>
</dbReference>
<dbReference type="GO" id="GO:0005886">
    <property type="term" value="C:plasma membrane"/>
    <property type="evidence" value="ECO:0007669"/>
    <property type="project" value="UniProtKB-ARBA"/>
</dbReference>
<accession>A0A7I8CYX2</accession>
<comment type="subcellular location">
    <subcellularLocation>
        <location evidence="1">Membrane</location>
        <topology evidence="1">Multi-pass membrane protein</topology>
    </subcellularLocation>
</comment>
<evidence type="ECO:0000256" key="4">
    <source>
        <dbReference type="ARBA" id="ARBA00022989"/>
    </source>
</evidence>
<dbReference type="AlphaFoldDB" id="A0A7I8CYX2"/>
<dbReference type="KEGG" id="sman:C12CBH8_03060"/>
<dbReference type="EMBL" id="AP023321">
    <property type="protein sequence ID" value="BCI59667.1"/>
    <property type="molecule type" value="Genomic_DNA"/>
</dbReference>
<sequence>MMGGASSRRGLWLDPRTKILLLLFCILSAMMAPSLFYELGLVVLIGLLGVCFGKWKYAWKGVLFYALIVLLTLWIMDTMTGTWRTMFIAFLGLFHKVYPCGMLSGIVLSTTKVSEFLSAMNRIHAPKKLVIPLAVMLRYVPTIQEDWRFIKDAMRMRDVSPSPKGLLTHPAMTVECIYVPLMMAASKAADELSIASITRGIENPKPRTCLVQIHIGPADLLAGVCFAAYLAVGLYWKGVFG</sequence>
<name>A0A7I8CYX2_9FIRM</name>
<organism evidence="7 8">
    <name type="scientific">Solibaculum mannosilyticum</name>
    <dbReference type="NCBI Taxonomy" id="2780922"/>
    <lineage>
        <taxon>Bacteria</taxon>
        <taxon>Bacillati</taxon>
        <taxon>Bacillota</taxon>
        <taxon>Clostridia</taxon>
        <taxon>Eubacteriales</taxon>
        <taxon>Oscillospiraceae</taxon>
        <taxon>Solibaculum</taxon>
    </lineage>
</organism>
<protein>
    <submittedName>
        <fullName evidence="7">Cobalt transporter</fullName>
    </submittedName>
</protein>
<keyword evidence="5 6" id="KW-0472">Membrane</keyword>
<keyword evidence="4 6" id="KW-1133">Transmembrane helix</keyword>
<feature type="transmembrane region" description="Helical" evidence="6">
    <location>
        <begin position="57"/>
        <end position="75"/>
    </location>
</feature>
<evidence type="ECO:0000256" key="1">
    <source>
        <dbReference type="ARBA" id="ARBA00004141"/>
    </source>
</evidence>
<feature type="transmembrane region" description="Helical" evidence="6">
    <location>
        <begin position="215"/>
        <end position="236"/>
    </location>
</feature>
<dbReference type="Proteomes" id="UP000593890">
    <property type="component" value="Chromosome"/>
</dbReference>
<dbReference type="CDD" id="cd16914">
    <property type="entry name" value="EcfT"/>
    <property type="match status" value="1"/>
</dbReference>
<keyword evidence="3 6" id="KW-0812">Transmembrane</keyword>
<gene>
    <name evidence="7" type="ORF">C12CBH8_03060</name>
</gene>
<feature type="transmembrane region" description="Helical" evidence="6">
    <location>
        <begin position="87"/>
        <end position="109"/>
    </location>
</feature>
<dbReference type="PANTHER" id="PTHR34857:SF2">
    <property type="entry name" value="SLL0384 PROTEIN"/>
    <property type="match status" value="1"/>
</dbReference>
<dbReference type="RefSeq" id="WP_425503789.1">
    <property type="nucleotide sequence ID" value="NZ_AP023321.1"/>
</dbReference>
<keyword evidence="8" id="KW-1185">Reference proteome</keyword>
<evidence type="ECO:0000256" key="5">
    <source>
        <dbReference type="ARBA" id="ARBA00023136"/>
    </source>
</evidence>
<evidence type="ECO:0000313" key="7">
    <source>
        <dbReference type="EMBL" id="BCI59667.1"/>
    </source>
</evidence>
<feature type="transmembrane region" description="Helical" evidence="6">
    <location>
        <begin position="20"/>
        <end position="45"/>
    </location>
</feature>
<evidence type="ECO:0000256" key="2">
    <source>
        <dbReference type="ARBA" id="ARBA00022475"/>
    </source>
</evidence>
<evidence type="ECO:0000256" key="3">
    <source>
        <dbReference type="ARBA" id="ARBA00022692"/>
    </source>
</evidence>
<reference evidence="8" key="1">
    <citation type="submission" date="2020-07" db="EMBL/GenBank/DDBJ databases">
        <title>Complete genome sequencing of Clostridia bacterium strain 12CBH8.</title>
        <authorList>
            <person name="Sakamoto M."/>
            <person name="Murakami T."/>
            <person name="Mori H."/>
        </authorList>
    </citation>
    <scope>NUCLEOTIDE SEQUENCE [LARGE SCALE GENOMIC DNA]</scope>
    <source>
        <strain evidence="8">12CBH8</strain>
    </source>
</reference>
<keyword evidence="2" id="KW-1003">Cell membrane</keyword>
<dbReference type="PANTHER" id="PTHR34857">
    <property type="entry name" value="SLL0384 PROTEIN"/>
    <property type="match status" value="1"/>
</dbReference>
<evidence type="ECO:0000313" key="8">
    <source>
        <dbReference type="Proteomes" id="UP000593890"/>
    </source>
</evidence>
<dbReference type="InterPro" id="IPR051611">
    <property type="entry name" value="ECF_transporter_component"/>
</dbReference>
<proteinExistence type="predicted"/>
<evidence type="ECO:0000256" key="6">
    <source>
        <dbReference type="SAM" id="Phobius"/>
    </source>
</evidence>
<dbReference type="InterPro" id="IPR003339">
    <property type="entry name" value="ABC/ECF_trnsptr_transmembrane"/>
</dbReference>